<reference evidence="2 3" key="1">
    <citation type="submission" date="2013-09" db="EMBL/GenBank/DDBJ databases">
        <title>Corchorus capsularis genome sequencing.</title>
        <authorList>
            <person name="Alam M."/>
            <person name="Haque M.S."/>
            <person name="Islam M.S."/>
            <person name="Emdad E.M."/>
            <person name="Islam M.M."/>
            <person name="Ahmed B."/>
            <person name="Halim A."/>
            <person name="Hossen Q.M.M."/>
            <person name="Hossain M.Z."/>
            <person name="Ahmed R."/>
            <person name="Khan M.M."/>
            <person name="Islam R."/>
            <person name="Rashid M.M."/>
            <person name="Khan S.A."/>
            <person name="Rahman M.S."/>
            <person name="Alam M."/>
        </authorList>
    </citation>
    <scope>NUCLEOTIDE SEQUENCE [LARGE SCALE GENOMIC DNA]</scope>
    <source>
        <strain evidence="3">cv. CVL-1</strain>
        <tissue evidence="2">Whole seedling</tissue>
    </source>
</reference>
<keyword evidence="3" id="KW-1185">Reference proteome</keyword>
<dbReference type="PANTHER" id="PTHR33240">
    <property type="entry name" value="OS08G0508500 PROTEIN"/>
    <property type="match status" value="1"/>
</dbReference>
<name>A0A1R3GVV4_COCAP</name>
<feature type="compositionally biased region" description="Basic and acidic residues" evidence="1">
    <location>
        <begin position="210"/>
        <end position="235"/>
    </location>
</feature>
<protein>
    <submittedName>
        <fullName evidence="2">Uncharacterized protein</fullName>
    </submittedName>
</protein>
<sequence>MSFLWNKNKDKSTRSKPPDAPPSIFKEDSEEQFSKLQAIKQEDDCSSNGSIPSSPRQNWCSKNGSGIMTVMTTRTTSLEEQVALLAKSVEALTASLKEKDDQIAFLMGFNQDGQRALGKARLQLFIDDMETTSLFHVIDAKTTYNVLLGRPWIHQNGVVPSTLHQCFKYCRNGQLKTVVADSKPFSSAESYFADAKFYLIDAADEEVECHASRKPADEEVKSYAPEKSDHKKKESSQPVKRVNDITKNLGNLTLPLTSLQEDEVSKPSLKEFVRPSKGPLVEHDELSSQRANCFDPNAYRLLVKAGYDHEDVTKMANETQTIWQKKVKPSKQGLGFSPVKLKIHKRTAAYVTVDEVDENDESMVESPRISVFDRLGRPSDRRPVFDRLGRLSALNTKRVVWFTKPRKPSFKNSTRREKRRGSLSSESNKFHSRIPSRMERQNELIMTTDETLKAKRHTVIVTRPFDEKVKPRSFQVGDLVLVVRRPIIISRRMRNKFLSKWDGPYVVREVYSNGASKIVDQDGIKVGPIDGRCLKRYYA</sequence>
<evidence type="ECO:0000313" key="2">
    <source>
        <dbReference type="EMBL" id="OMO62212.1"/>
    </source>
</evidence>
<feature type="region of interest" description="Disordered" evidence="1">
    <location>
        <begin position="409"/>
        <end position="439"/>
    </location>
</feature>
<gene>
    <name evidence="2" type="ORF">CCACVL1_22957</name>
</gene>
<dbReference type="EMBL" id="AWWV01013291">
    <property type="protein sequence ID" value="OMO62212.1"/>
    <property type="molecule type" value="Genomic_DNA"/>
</dbReference>
<proteinExistence type="predicted"/>
<dbReference type="Proteomes" id="UP000188268">
    <property type="component" value="Unassembled WGS sequence"/>
</dbReference>
<dbReference type="PANTHER" id="PTHR33240:SF15">
    <property type="entry name" value="GAG-PRO-LIKE PROTEIN"/>
    <property type="match status" value="1"/>
</dbReference>
<feature type="compositionally biased region" description="Basic and acidic residues" evidence="1">
    <location>
        <begin position="7"/>
        <end position="17"/>
    </location>
</feature>
<accession>A0A1R3GVV4</accession>
<organism evidence="2 3">
    <name type="scientific">Corchorus capsularis</name>
    <name type="common">Jute</name>
    <dbReference type="NCBI Taxonomy" id="210143"/>
    <lineage>
        <taxon>Eukaryota</taxon>
        <taxon>Viridiplantae</taxon>
        <taxon>Streptophyta</taxon>
        <taxon>Embryophyta</taxon>
        <taxon>Tracheophyta</taxon>
        <taxon>Spermatophyta</taxon>
        <taxon>Magnoliopsida</taxon>
        <taxon>eudicotyledons</taxon>
        <taxon>Gunneridae</taxon>
        <taxon>Pentapetalae</taxon>
        <taxon>rosids</taxon>
        <taxon>malvids</taxon>
        <taxon>Malvales</taxon>
        <taxon>Malvaceae</taxon>
        <taxon>Grewioideae</taxon>
        <taxon>Apeibeae</taxon>
        <taxon>Corchorus</taxon>
    </lineage>
</organism>
<comment type="caution">
    <text evidence="2">The sequence shown here is derived from an EMBL/GenBank/DDBJ whole genome shotgun (WGS) entry which is preliminary data.</text>
</comment>
<evidence type="ECO:0000256" key="1">
    <source>
        <dbReference type="SAM" id="MobiDB-lite"/>
    </source>
</evidence>
<dbReference type="AlphaFoldDB" id="A0A1R3GVV4"/>
<feature type="compositionally biased region" description="Polar residues" evidence="1">
    <location>
        <begin position="46"/>
        <end position="62"/>
    </location>
</feature>
<evidence type="ECO:0000313" key="3">
    <source>
        <dbReference type="Proteomes" id="UP000188268"/>
    </source>
</evidence>
<feature type="region of interest" description="Disordered" evidence="1">
    <location>
        <begin position="1"/>
        <end position="62"/>
    </location>
</feature>
<dbReference type="Gramene" id="OMO62212">
    <property type="protein sequence ID" value="OMO62212"/>
    <property type="gene ID" value="CCACVL1_22957"/>
</dbReference>
<dbReference type="OrthoDB" id="1733531at2759"/>
<feature type="region of interest" description="Disordered" evidence="1">
    <location>
        <begin position="210"/>
        <end position="239"/>
    </location>
</feature>